<dbReference type="Proteomes" id="UP000887575">
    <property type="component" value="Unassembled WGS sequence"/>
</dbReference>
<dbReference type="InterPro" id="IPR002890">
    <property type="entry name" value="MG2"/>
</dbReference>
<dbReference type="InterPro" id="IPR011625">
    <property type="entry name" value="A2M_N_BRD"/>
</dbReference>
<comment type="subunit">
    <text evidence="4">Heterodimer of a TEP1-N chain and an TEP1-C chain non-covalently linked. Forms a complex composed of TEP1-N and TEP1-C heterodimer, LRIM1 and APL1C; the interaction stabilizes TEP1-N and TEP1-C heterodimer, prevents its binding to tissues while circulating in the hemolymph and protects the thioester bond from hydrolysis. Mature TEP1 and to a lesser extent full-length TEP1 interact with SPCLIP1; the interaction is induced by microbial infection.</text>
</comment>
<keyword evidence="1 7" id="KW-0732">Signal</keyword>
<keyword evidence="2" id="KW-0325">Glycoprotein</keyword>
<dbReference type="InterPro" id="IPR013783">
    <property type="entry name" value="Ig-like_fold"/>
</dbReference>
<dbReference type="Gene3D" id="6.20.50.160">
    <property type="match status" value="1"/>
</dbReference>
<organism evidence="9 10">
    <name type="scientific">Mesorhabditis belari</name>
    <dbReference type="NCBI Taxonomy" id="2138241"/>
    <lineage>
        <taxon>Eukaryota</taxon>
        <taxon>Metazoa</taxon>
        <taxon>Ecdysozoa</taxon>
        <taxon>Nematoda</taxon>
        <taxon>Chromadorea</taxon>
        <taxon>Rhabditida</taxon>
        <taxon>Rhabditina</taxon>
        <taxon>Rhabditomorpha</taxon>
        <taxon>Rhabditoidea</taxon>
        <taxon>Rhabditidae</taxon>
        <taxon>Mesorhabditinae</taxon>
        <taxon>Mesorhabditis</taxon>
    </lineage>
</organism>
<comment type="function">
    <text evidence="3">Binds covalently through a thioester bond to the pathogen surface resulting in pathogen clearance.</text>
</comment>
<evidence type="ECO:0000256" key="5">
    <source>
        <dbReference type="ARBA" id="ARBA00078071"/>
    </source>
</evidence>
<evidence type="ECO:0000313" key="10">
    <source>
        <dbReference type="WBParaSite" id="MBELARI_LOCUS3292"/>
    </source>
</evidence>
<name>A0AAF3J8K9_9BILA</name>
<dbReference type="Gene3D" id="2.60.40.10">
    <property type="entry name" value="Immunoglobulins"/>
    <property type="match status" value="1"/>
</dbReference>
<dbReference type="Pfam" id="PF17791">
    <property type="entry name" value="MG3"/>
    <property type="match status" value="1"/>
</dbReference>
<dbReference type="PANTHER" id="PTHR11412:SF175">
    <property type="entry name" value="TEP (THIOLESTER CONTAINING PROTEIN)"/>
    <property type="match status" value="1"/>
</dbReference>
<dbReference type="Pfam" id="PF07703">
    <property type="entry name" value="A2M_BRD"/>
    <property type="match status" value="1"/>
</dbReference>
<dbReference type="InterPro" id="IPR050473">
    <property type="entry name" value="A2M/Complement_sys"/>
</dbReference>
<evidence type="ECO:0000256" key="1">
    <source>
        <dbReference type="ARBA" id="ARBA00022729"/>
    </source>
</evidence>
<dbReference type="InterPro" id="IPR041555">
    <property type="entry name" value="MG3"/>
</dbReference>
<evidence type="ECO:0000256" key="7">
    <source>
        <dbReference type="SAM" id="SignalP"/>
    </source>
</evidence>
<dbReference type="Gene3D" id="2.60.40.1940">
    <property type="match status" value="1"/>
</dbReference>
<feature type="domain" description="Alpha-2-macroglobulin bait region" evidence="8">
    <location>
        <begin position="520"/>
        <end position="656"/>
    </location>
</feature>
<keyword evidence="9" id="KW-1185">Reference proteome</keyword>
<dbReference type="SMART" id="SM01359">
    <property type="entry name" value="A2M_N_2"/>
    <property type="match status" value="1"/>
</dbReference>
<dbReference type="Pfam" id="PF01835">
    <property type="entry name" value="MG2"/>
    <property type="match status" value="1"/>
</dbReference>
<sequence length="797" mass="88627">MRLPLLLFLALYGHTKTEEVTTTVKTEAKTTTPVPQTALPPLPTRILPTVPTTTQAPEKIYAGSYMVVAPKTVRPGLPYAVSVNILKSQEQDHIVRVEIRTDKNDTIGAKVVNSVQSGSPQTVTIDSLPADALVSSNNYKVYVRCETIGGKVLFEAEQSVNYNSKSMSIFVQTDKAIYKPGSTVKYRVILVNPDLTPYKESVSIKIVDPNQNVIQQKVDEGLTKGVFSGEIELATEPPLGDWQINAESKNGVKYTKSFSVEKYVLPKFEVNIKTAPFITTTDDLGVFVNAKYTYGKGVAGKAKVILEQPYQRWYAPRPVLVKSDGTTTEGEGETLLEKTIKLSNSGEGSVTFTNKELKDYQLVRDWGSSVRVIAVVTEDLTEIERNNTHTVSVYRDDTKLEVEKQGETFKPGLTYNVVVALKQMDDTPVKATVPKRVQVTTIYNYPYNVDGPSQQEDKEVKIVDLDAHGTSVLSLQPPINSTSLRVEALYDRAGKDNFTNSQIYSSLFVDSSKSPTNSYLQLIADNEGTVDAGKQLSFTVKATENLKVLSYQVMSRGSVVLSQEVPVDADHTTIKFIATNQMAPKSRLIVYAVRPSNQEVLVDATDFKVEGLFRNNVSLSIDRSSAEPGETIKFKIRADPDSYIGLLAVDQSVLLLKSGNDITKQLIETDIEEYDTTSDRYRPWESFGRSRRSIWYPWWGIGGKDAATIFENAGLVVLTDAYLYREPEPPIKYMMRTGMGVDLSALNAGEWFPSTPATFPRGESTRLSPTHSPVNHVRKEFPETWLWINIEHNNMLV</sequence>
<dbReference type="WBParaSite" id="MBELARI_LOCUS3292">
    <property type="protein sequence ID" value="MBELARI_LOCUS3292"/>
    <property type="gene ID" value="MBELARI_LOCUS3292"/>
</dbReference>
<dbReference type="PANTHER" id="PTHR11412">
    <property type="entry name" value="MACROGLOBULIN / COMPLEMENT"/>
    <property type="match status" value="1"/>
</dbReference>
<evidence type="ECO:0000259" key="8">
    <source>
        <dbReference type="SMART" id="SM01359"/>
    </source>
</evidence>
<dbReference type="AlphaFoldDB" id="A0AAF3J8K9"/>
<accession>A0AAF3J8K9</accession>
<feature type="signal peptide" evidence="7">
    <location>
        <begin position="1"/>
        <end position="17"/>
    </location>
</feature>
<reference evidence="10" key="1">
    <citation type="submission" date="2024-02" db="UniProtKB">
        <authorList>
            <consortium name="WormBaseParasite"/>
        </authorList>
    </citation>
    <scope>IDENTIFICATION</scope>
</reference>
<proteinExistence type="predicted"/>
<evidence type="ECO:0000313" key="9">
    <source>
        <dbReference type="Proteomes" id="UP000887575"/>
    </source>
</evidence>
<dbReference type="Gene3D" id="2.60.40.2950">
    <property type="match status" value="1"/>
</dbReference>
<feature type="region of interest" description="Disordered" evidence="6">
    <location>
        <begin position="28"/>
        <end position="49"/>
    </location>
</feature>
<evidence type="ECO:0000256" key="6">
    <source>
        <dbReference type="SAM" id="MobiDB-lite"/>
    </source>
</evidence>
<dbReference type="GO" id="GO:0004866">
    <property type="term" value="F:endopeptidase inhibitor activity"/>
    <property type="evidence" value="ECO:0007669"/>
    <property type="project" value="InterPro"/>
</dbReference>
<protein>
    <recommendedName>
        <fullName evidence="5">TEP1-F</fullName>
    </recommendedName>
</protein>
<evidence type="ECO:0000256" key="2">
    <source>
        <dbReference type="ARBA" id="ARBA00023180"/>
    </source>
</evidence>
<dbReference type="FunFam" id="2.60.40.1930:FF:000001">
    <property type="entry name" value="CD109 isoform 3"/>
    <property type="match status" value="1"/>
</dbReference>
<evidence type="ECO:0000256" key="3">
    <source>
        <dbReference type="ARBA" id="ARBA00057615"/>
    </source>
</evidence>
<dbReference type="Gene3D" id="2.60.40.1930">
    <property type="match status" value="2"/>
</dbReference>
<feature type="chain" id="PRO_5042267087" description="TEP1-F" evidence="7">
    <location>
        <begin position="18"/>
        <end position="797"/>
    </location>
</feature>
<evidence type="ECO:0000256" key="4">
    <source>
        <dbReference type="ARBA" id="ARBA00063781"/>
    </source>
</evidence>